<dbReference type="CDD" id="cd00077">
    <property type="entry name" value="HDc"/>
    <property type="match status" value="1"/>
</dbReference>
<evidence type="ECO:0000256" key="2">
    <source>
        <dbReference type="ARBA" id="ARBA00022535"/>
    </source>
</evidence>
<feature type="region of interest" description="Disordered" evidence="7">
    <location>
        <begin position="368"/>
        <end position="392"/>
    </location>
</feature>
<organism evidence="9 10">
    <name type="scientific">Lottia gigantea</name>
    <name type="common">Giant owl limpet</name>
    <dbReference type="NCBI Taxonomy" id="225164"/>
    <lineage>
        <taxon>Eukaryota</taxon>
        <taxon>Metazoa</taxon>
        <taxon>Spiralia</taxon>
        <taxon>Lophotrochozoa</taxon>
        <taxon>Mollusca</taxon>
        <taxon>Gastropoda</taxon>
        <taxon>Patellogastropoda</taxon>
        <taxon>Lottioidea</taxon>
        <taxon>Lottiidae</taxon>
        <taxon>Lottia</taxon>
    </lineage>
</organism>
<keyword evidence="4" id="KW-0378">Hydrolase</keyword>
<feature type="binding site" evidence="6">
    <location>
        <position position="228"/>
    </location>
    <ligand>
        <name>Zn(2+)</name>
        <dbReference type="ChEBI" id="CHEBI:29105"/>
        <label>2</label>
    </ligand>
</feature>
<evidence type="ECO:0000313" key="9">
    <source>
        <dbReference type="EMBL" id="ESP05492.1"/>
    </source>
</evidence>
<dbReference type="InterPro" id="IPR023088">
    <property type="entry name" value="PDEase"/>
</dbReference>
<evidence type="ECO:0000256" key="4">
    <source>
        <dbReference type="ARBA" id="ARBA00022801"/>
    </source>
</evidence>
<feature type="binding site" evidence="6">
    <location>
        <position position="338"/>
    </location>
    <ligand>
        <name>Zn(2+)</name>
        <dbReference type="ChEBI" id="CHEBI:29105"/>
        <label>1</label>
    </ligand>
</feature>
<keyword evidence="3 6" id="KW-0479">Metal-binding</keyword>
<proteinExistence type="inferred from homology"/>
<evidence type="ECO:0000256" key="6">
    <source>
        <dbReference type="PIRSR" id="PIRSR623088-3"/>
    </source>
</evidence>
<evidence type="ECO:0000256" key="3">
    <source>
        <dbReference type="ARBA" id="ARBA00022723"/>
    </source>
</evidence>
<dbReference type="HOGENOM" id="CLU_006980_3_1_1"/>
<evidence type="ECO:0000256" key="7">
    <source>
        <dbReference type="SAM" id="MobiDB-lite"/>
    </source>
</evidence>
<dbReference type="InterPro" id="IPR023174">
    <property type="entry name" value="PDEase_CS"/>
</dbReference>
<feature type="domain" description="PDEase" evidence="8">
    <location>
        <begin position="115"/>
        <end position="392"/>
    </location>
</feature>
<dbReference type="SUPFAM" id="SSF109604">
    <property type="entry name" value="HD-domain/PDEase-like"/>
    <property type="match status" value="1"/>
</dbReference>
<dbReference type="InterPro" id="IPR003607">
    <property type="entry name" value="HD/PDEase_dom"/>
</dbReference>
<feature type="binding site" evidence="6">
    <location>
        <position position="193"/>
    </location>
    <ligand>
        <name>Zn(2+)</name>
        <dbReference type="ChEBI" id="CHEBI:29105"/>
        <label>1</label>
    </ligand>
</feature>
<comment type="similarity">
    <text evidence="1">Belongs to the cyclic nucleotide phosphodiesterase family.</text>
</comment>
<dbReference type="GeneID" id="20247523"/>
<dbReference type="OMA" id="NECHALC"/>
<dbReference type="InterPro" id="IPR003018">
    <property type="entry name" value="GAF"/>
</dbReference>
<evidence type="ECO:0000256" key="1">
    <source>
        <dbReference type="ARBA" id="ARBA00007648"/>
    </source>
</evidence>
<dbReference type="SMART" id="SM00471">
    <property type="entry name" value="HDc"/>
    <property type="match status" value="1"/>
</dbReference>
<dbReference type="SUPFAM" id="SSF55781">
    <property type="entry name" value="GAF domain-like"/>
    <property type="match status" value="1"/>
</dbReference>
<dbReference type="InterPro" id="IPR029016">
    <property type="entry name" value="GAF-like_dom_sf"/>
</dbReference>
<evidence type="ECO:0000313" key="10">
    <source>
        <dbReference type="Proteomes" id="UP000030746"/>
    </source>
</evidence>
<dbReference type="CTD" id="20247523"/>
<dbReference type="FunFam" id="1.10.1300.10:FF:000003">
    <property type="entry name" value="Phosphodiesterase"/>
    <property type="match status" value="1"/>
</dbReference>
<protein>
    <recommendedName>
        <fullName evidence="8">PDEase domain-containing protein</fullName>
    </recommendedName>
</protein>
<dbReference type="GO" id="GO:0004114">
    <property type="term" value="F:3',5'-cyclic-nucleotide phosphodiesterase activity"/>
    <property type="evidence" value="ECO:0007669"/>
    <property type="project" value="InterPro"/>
</dbReference>
<dbReference type="SMART" id="SM00065">
    <property type="entry name" value="GAF"/>
    <property type="match status" value="1"/>
</dbReference>
<dbReference type="PRINTS" id="PR00387">
    <property type="entry name" value="PDIESTERASE1"/>
</dbReference>
<evidence type="ECO:0000256" key="5">
    <source>
        <dbReference type="PIRSR" id="PIRSR623088-1"/>
    </source>
</evidence>
<dbReference type="AlphaFoldDB" id="V4BHX7"/>
<accession>V4BHX7</accession>
<dbReference type="STRING" id="225164.V4BHX7"/>
<reference evidence="9 10" key="1">
    <citation type="journal article" date="2013" name="Nature">
        <title>Insights into bilaterian evolution from three spiralian genomes.</title>
        <authorList>
            <person name="Simakov O."/>
            <person name="Marletaz F."/>
            <person name="Cho S.J."/>
            <person name="Edsinger-Gonzales E."/>
            <person name="Havlak P."/>
            <person name="Hellsten U."/>
            <person name="Kuo D.H."/>
            <person name="Larsson T."/>
            <person name="Lv J."/>
            <person name="Arendt D."/>
            <person name="Savage R."/>
            <person name="Osoegawa K."/>
            <person name="de Jong P."/>
            <person name="Grimwood J."/>
            <person name="Chapman J.A."/>
            <person name="Shapiro H."/>
            <person name="Aerts A."/>
            <person name="Otillar R.P."/>
            <person name="Terry A.Y."/>
            <person name="Boore J.L."/>
            <person name="Grigoriev I.V."/>
            <person name="Lindberg D.R."/>
            <person name="Seaver E.C."/>
            <person name="Weisblat D.A."/>
            <person name="Putnam N.H."/>
            <person name="Rokhsar D.S."/>
        </authorList>
    </citation>
    <scope>NUCLEOTIDE SEQUENCE [LARGE SCALE GENOMIC DNA]</scope>
</reference>
<dbReference type="Gene3D" id="1.10.1300.10">
    <property type="entry name" value="3'5'-cyclic nucleotide phosphodiesterase, catalytic domain"/>
    <property type="match status" value="1"/>
</dbReference>
<dbReference type="InterPro" id="IPR002073">
    <property type="entry name" value="PDEase_catalytic_dom"/>
</dbReference>
<dbReference type="EMBL" id="KB199650">
    <property type="protein sequence ID" value="ESP05492.1"/>
    <property type="molecule type" value="Genomic_DNA"/>
</dbReference>
<feature type="active site" description="Proton donor" evidence="5">
    <location>
        <position position="189"/>
    </location>
</feature>
<feature type="binding site" evidence="6">
    <location>
        <position position="228"/>
    </location>
    <ligand>
        <name>Zn(2+)</name>
        <dbReference type="ChEBI" id="CHEBI:29105"/>
        <label>1</label>
    </ligand>
</feature>
<keyword evidence="2" id="KW-0140">cGMP</keyword>
<dbReference type="RefSeq" id="XP_009044037.1">
    <property type="nucleotide sequence ID" value="XM_009045789.1"/>
</dbReference>
<name>V4BHX7_LOTGI</name>
<dbReference type="PANTHER" id="PTHR11347">
    <property type="entry name" value="CYCLIC NUCLEOTIDE PHOSPHODIESTERASE"/>
    <property type="match status" value="1"/>
</dbReference>
<dbReference type="Pfam" id="PF00233">
    <property type="entry name" value="PDEase_I"/>
    <property type="match status" value="1"/>
</dbReference>
<dbReference type="GO" id="GO:0046872">
    <property type="term" value="F:metal ion binding"/>
    <property type="evidence" value="ECO:0007669"/>
    <property type="project" value="UniProtKB-KW"/>
</dbReference>
<evidence type="ECO:0000259" key="8">
    <source>
        <dbReference type="PROSITE" id="PS51845"/>
    </source>
</evidence>
<feature type="binding site" evidence="6">
    <location>
        <position position="227"/>
    </location>
    <ligand>
        <name>Zn(2+)</name>
        <dbReference type="ChEBI" id="CHEBI:29105"/>
        <label>1</label>
    </ligand>
</feature>
<dbReference type="InterPro" id="IPR036971">
    <property type="entry name" value="PDEase_catalytic_dom_sf"/>
</dbReference>
<sequence length="392" mass="45375">MDKGVAGHVASTGQILNITDAYGDKRFNRDVDLQTGYHTKTILCMPIYIRGNIIGVVQMVNKLDGFFSRTDEEAFETFAVYCGLALHHAKLYEKIRRSEQKYRVAIEVLSYHNQCTEEELRQLRELNCPGKLTEVTTYEYSPWSINDTEKPMYVLDMFKDLFSYTRFDINDLMRFTLTVRKNYRHVPYHNWVHAFSVAHSMFTVIKCSNHQFTSNECLALFVACLCHDLDHRGKTNAFMVKSASPLAAIYSTSTMEHHHFNQTVAILQHEGHNIFKHLSSEEYKQLLGDIKHCILATDLALFFGNKARLKEIADKDEFSWAIPEHRRLLMAISMTGCDLCAMHKPWDIQLNLVSVIMEEFWQQGDEEKSQGLTPIPMMDRDKQSELPQLEVL</sequence>
<dbReference type="Proteomes" id="UP000030746">
    <property type="component" value="Unassembled WGS sequence"/>
</dbReference>
<dbReference type="PROSITE" id="PS51845">
    <property type="entry name" value="PDEASE_I_2"/>
    <property type="match status" value="1"/>
</dbReference>
<keyword evidence="10" id="KW-1185">Reference proteome</keyword>
<dbReference type="KEGG" id="lgi:LOTGIDRAFT_228057"/>
<dbReference type="PROSITE" id="PS00126">
    <property type="entry name" value="PDEASE_I_1"/>
    <property type="match status" value="1"/>
</dbReference>
<dbReference type="Pfam" id="PF01590">
    <property type="entry name" value="GAF"/>
    <property type="match status" value="1"/>
</dbReference>
<dbReference type="OrthoDB" id="295473at2759"/>
<gene>
    <name evidence="9" type="ORF">LOTGIDRAFT_228057</name>
</gene>
<dbReference type="GO" id="GO:0007165">
    <property type="term" value="P:signal transduction"/>
    <property type="evidence" value="ECO:0007669"/>
    <property type="project" value="InterPro"/>
</dbReference>
<dbReference type="Gene3D" id="3.30.450.40">
    <property type="match status" value="1"/>
</dbReference>